<keyword evidence="5 7" id="KW-1133">Transmembrane helix</keyword>
<evidence type="ECO:0000313" key="10">
    <source>
        <dbReference type="Proteomes" id="UP000604243"/>
    </source>
</evidence>
<feature type="transmembrane region" description="Helical" evidence="7">
    <location>
        <begin position="12"/>
        <end position="34"/>
    </location>
</feature>
<comment type="similarity">
    <text evidence="7">Belongs to the binding-protein-dependent transport system permease family.</text>
</comment>
<evidence type="ECO:0000256" key="6">
    <source>
        <dbReference type="ARBA" id="ARBA00023136"/>
    </source>
</evidence>
<evidence type="ECO:0000256" key="3">
    <source>
        <dbReference type="ARBA" id="ARBA00022475"/>
    </source>
</evidence>
<dbReference type="PROSITE" id="PS50928">
    <property type="entry name" value="ABC_TM1"/>
    <property type="match status" value="1"/>
</dbReference>
<evidence type="ECO:0000313" key="9">
    <source>
        <dbReference type="EMBL" id="GHC19952.1"/>
    </source>
</evidence>
<evidence type="ECO:0000256" key="7">
    <source>
        <dbReference type="RuleBase" id="RU363032"/>
    </source>
</evidence>
<feature type="domain" description="ABC transmembrane type-1" evidence="8">
    <location>
        <begin position="59"/>
        <end position="239"/>
    </location>
</feature>
<sequence>MTRSLLLSLPLLRLIVAITVLIGLWQLVVLSGAPRYMLPAPLSVMHTLVAQSGLLWQHALVTLGEIVAGFLCGTLLGIGTALTLSRWAFLRSTVLPMLLLTQAIPVFAIAPLLVLWFGYGPGSKIVMATLIIYFPVASTCYDGLRQTRPGWLDLAATMGGSANRRLFYIRLPAALPSLASGLRMAATAAPIGAIIGEWVGSSAGLGYLMLQANGRMQTDLMFAALIVLLLITITLYFTVDRLCRLAMPWQPDKTGRQALINGDIA</sequence>
<feature type="transmembrane region" description="Helical" evidence="7">
    <location>
        <begin position="220"/>
        <end position="239"/>
    </location>
</feature>
<protein>
    <submittedName>
        <fullName evidence="9">ABC transporter permease</fullName>
    </submittedName>
</protein>
<proteinExistence type="inferred from homology"/>
<dbReference type="Gene3D" id="1.10.3720.10">
    <property type="entry name" value="MetI-like"/>
    <property type="match status" value="1"/>
</dbReference>
<dbReference type="Proteomes" id="UP000604243">
    <property type="component" value="Unassembled WGS sequence"/>
</dbReference>
<dbReference type="InterPro" id="IPR000515">
    <property type="entry name" value="MetI-like"/>
</dbReference>
<name>A0ABQ3FE59_9GAMM</name>
<evidence type="ECO:0000256" key="5">
    <source>
        <dbReference type="ARBA" id="ARBA00022989"/>
    </source>
</evidence>
<organism evidence="9 10">
    <name type="scientific">Kushneria pakistanensis</name>
    <dbReference type="NCBI Taxonomy" id="1508770"/>
    <lineage>
        <taxon>Bacteria</taxon>
        <taxon>Pseudomonadati</taxon>
        <taxon>Pseudomonadota</taxon>
        <taxon>Gammaproteobacteria</taxon>
        <taxon>Oceanospirillales</taxon>
        <taxon>Halomonadaceae</taxon>
        <taxon>Kushneria</taxon>
    </lineage>
</organism>
<keyword evidence="3" id="KW-1003">Cell membrane</keyword>
<accession>A0ABQ3FE59</accession>
<reference evidence="10" key="1">
    <citation type="journal article" date="2019" name="Int. J. Syst. Evol. Microbiol.">
        <title>The Global Catalogue of Microorganisms (GCM) 10K type strain sequencing project: providing services to taxonomists for standard genome sequencing and annotation.</title>
        <authorList>
            <consortium name="The Broad Institute Genomics Platform"/>
            <consortium name="The Broad Institute Genome Sequencing Center for Infectious Disease"/>
            <person name="Wu L."/>
            <person name="Ma J."/>
        </authorList>
    </citation>
    <scope>NUCLEOTIDE SEQUENCE [LARGE SCALE GENOMIC DNA]</scope>
    <source>
        <strain evidence="10">KCTC 42082</strain>
    </source>
</reference>
<dbReference type="SUPFAM" id="SSF161098">
    <property type="entry name" value="MetI-like"/>
    <property type="match status" value="1"/>
</dbReference>
<keyword evidence="10" id="KW-1185">Reference proteome</keyword>
<feature type="transmembrane region" description="Helical" evidence="7">
    <location>
        <begin position="54"/>
        <end position="82"/>
    </location>
</feature>
<evidence type="ECO:0000256" key="2">
    <source>
        <dbReference type="ARBA" id="ARBA00022448"/>
    </source>
</evidence>
<evidence type="ECO:0000256" key="4">
    <source>
        <dbReference type="ARBA" id="ARBA00022692"/>
    </source>
</evidence>
<feature type="transmembrane region" description="Helical" evidence="7">
    <location>
        <begin position="94"/>
        <end position="119"/>
    </location>
</feature>
<comment type="caution">
    <text evidence="9">The sequence shown here is derived from an EMBL/GenBank/DDBJ whole genome shotgun (WGS) entry which is preliminary data.</text>
</comment>
<dbReference type="InterPro" id="IPR035906">
    <property type="entry name" value="MetI-like_sf"/>
</dbReference>
<keyword evidence="6 7" id="KW-0472">Membrane</keyword>
<dbReference type="RefSeq" id="WP_189515564.1">
    <property type="nucleotide sequence ID" value="NZ_BMZM01000001.1"/>
</dbReference>
<dbReference type="PANTHER" id="PTHR30151:SF20">
    <property type="entry name" value="ABC TRANSPORTER PERMEASE PROTEIN HI_0355-RELATED"/>
    <property type="match status" value="1"/>
</dbReference>
<dbReference type="Pfam" id="PF00528">
    <property type="entry name" value="BPD_transp_1"/>
    <property type="match status" value="1"/>
</dbReference>
<keyword evidence="2 7" id="KW-0813">Transport</keyword>
<evidence type="ECO:0000259" key="8">
    <source>
        <dbReference type="PROSITE" id="PS50928"/>
    </source>
</evidence>
<keyword evidence="4 7" id="KW-0812">Transmembrane</keyword>
<feature type="transmembrane region" description="Helical" evidence="7">
    <location>
        <begin position="188"/>
        <end position="208"/>
    </location>
</feature>
<gene>
    <name evidence="9" type="ORF">GCM10010082_09680</name>
</gene>
<dbReference type="PANTHER" id="PTHR30151">
    <property type="entry name" value="ALKANE SULFONATE ABC TRANSPORTER-RELATED, MEMBRANE SUBUNIT"/>
    <property type="match status" value="1"/>
</dbReference>
<feature type="transmembrane region" description="Helical" evidence="7">
    <location>
        <begin position="125"/>
        <end position="144"/>
    </location>
</feature>
<comment type="subcellular location">
    <subcellularLocation>
        <location evidence="1 7">Cell membrane</location>
        <topology evidence="1 7">Multi-pass membrane protein</topology>
    </subcellularLocation>
</comment>
<evidence type="ECO:0000256" key="1">
    <source>
        <dbReference type="ARBA" id="ARBA00004651"/>
    </source>
</evidence>
<dbReference type="EMBL" id="BMZM01000001">
    <property type="protein sequence ID" value="GHC19952.1"/>
    <property type="molecule type" value="Genomic_DNA"/>
</dbReference>
<dbReference type="CDD" id="cd06261">
    <property type="entry name" value="TM_PBP2"/>
    <property type="match status" value="1"/>
</dbReference>